<protein>
    <submittedName>
        <fullName evidence="2">Uncharacterized protein</fullName>
    </submittedName>
</protein>
<dbReference type="AlphaFoldDB" id="A0AAW0P6D2"/>
<sequence length="177" mass="19255">MDHRPRPPPQTPTSTVAPNRTPRLTQPPPAAPVTTSTSAMWTSRYSAPWRLSTCTNSTILTSARLRQRAANALNSQTCPGEDASPKLIKTEQLSPGHAPHCSSTPPLEYTCLSSSQSEYGDLQSPALYGSFSAYSAGLYQYPYFHSPHRAFSLTLAPPPHSPTSAWDTPIFTTLTRP</sequence>
<organism evidence="2 3">
    <name type="scientific">Mugilogobius chulae</name>
    <name type="common">yellowstripe goby</name>
    <dbReference type="NCBI Taxonomy" id="88201"/>
    <lineage>
        <taxon>Eukaryota</taxon>
        <taxon>Metazoa</taxon>
        <taxon>Chordata</taxon>
        <taxon>Craniata</taxon>
        <taxon>Vertebrata</taxon>
        <taxon>Euteleostomi</taxon>
        <taxon>Actinopterygii</taxon>
        <taxon>Neopterygii</taxon>
        <taxon>Teleostei</taxon>
        <taxon>Neoteleostei</taxon>
        <taxon>Acanthomorphata</taxon>
        <taxon>Gobiaria</taxon>
        <taxon>Gobiiformes</taxon>
        <taxon>Gobioidei</taxon>
        <taxon>Gobiidae</taxon>
        <taxon>Gobionellinae</taxon>
        <taxon>Mugilogobius</taxon>
    </lineage>
</organism>
<dbReference type="Proteomes" id="UP001460270">
    <property type="component" value="Unassembled WGS sequence"/>
</dbReference>
<keyword evidence="3" id="KW-1185">Reference proteome</keyword>
<name>A0AAW0P6D2_9GOBI</name>
<evidence type="ECO:0000313" key="2">
    <source>
        <dbReference type="EMBL" id="KAK7918743.1"/>
    </source>
</evidence>
<accession>A0AAW0P6D2</accession>
<gene>
    <name evidence="2" type="ORF">WMY93_010027</name>
</gene>
<dbReference type="EMBL" id="JBBPFD010000007">
    <property type="protein sequence ID" value="KAK7918743.1"/>
    <property type="molecule type" value="Genomic_DNA"/>
</dbReference>
<evidence type="ECO:0000256" key="1">
    <source>
        <dbReference type="SAM" id="MobiDB-lite"/>
    </source>
</evidence>
<feature type="compositionally biased region" description="Polar residues" evidence="1">
    <location>
        <begin position="14"/>
        <end position="24"/>
    </location>
</feature>
<comment type="caution">
    <text evidence="2">The sequence shown here is derived from an EMBL/GenBank/DDBJ whole genome shotgun (WGS) entry which is preliminary data.</text>
</comment>
<reference evidence="3" key="1">
    <citation type="submission" date="2024-04" db="EMBL/GenBank/DDBJ databases">
        <title>Salinicola lusitanus LLJ914,a marine bacterium isolated from the Okinawa Trough.</title>
        <authorList>
            <person name="Li J."/>
        </authorList>
    </citation>
    <scope>NUCLEOTIDE SEQUENCE [LARGE SCALE GENOMIC DNA]</scope>
</reference>
<evidence type="ECO:0000313" key="3">
    <source>
        <dbReference type="Proteomes" id="UP001460270"/>
    </source>
</evidence>
<feature type="region of interest" description="Disordered" evidence="1">
    <location>
        <begin position="1"/>
        <end position="38"/>
    </location>
</feature>
<proteinExistence type="predicted"/>